<evidence type="ECO:0000259" key="2">
    <source>
        <dbReference type="Pfam" id="PF13407"/>
    </source>
</evidence>
<dbReference type="InterPro" id="IPR028082">
    <property type="entry name" value="Peripla_BP_I"/>
</dbReference>
<dbReference type="PANTHER" id="PTHR30036">
    <property type="entry name" value="D-XYLOSE-BINDING PERIPLASMIC PROTEIN"/>
    <property type="match status" value="1"/>
</dbReference>
<dbReference type="HOGENOM" id="CLU_037628_3_0_9"/>
<dbReference type="Gene3D" id="3.40.50.2300">
    <property type="match status" value="2"/>
</dbReference>
<keyword evidence="4" id="KW-1185">Reference proteome</keyword>
<name>C0C300_9FIRM</name>
<dbReference type="STRING" id="553973.CLOHYLEM_06457"/>
<dbReference type="SUPFAM" id="SSF53822">
    <property type="entry name" value="Periplasmic binding protein-like I"/>
    <property type="match status" value="1"/>
</dbReference>
<dbReference type="PANTHER" id="PTHR30036:SF8">
    <property type="entry name" value="ABC-TYPE SUGAR TRANSPORT SYSTEM PERIPLASMIC COMPONENT-LIKE PROTEIN"/>
    <property type="match status" value="1"/>
</dbReference>
<dbReference type="CDD" id="cd06302">
    <property type="entry name" value="PBP1_LsrB_Quorum_Sensing-like"/>
    <property type="match status" value="1"/>
</dbReference>
<reference evidence="3" key="1">
    <citation type="submission" date="2009-02" db="EMBL/GenBank/DDBJ databases">
        <authorList>
            <person name="Fulton L."/>
            <person name="Clifton S."/>
            <person name="Fulton B."/>
            <person name="Xu J."/>
            <person name="Minx P."/>
            <person name="Pepin K.H."/>
            <person name="Johnson M."/>
            <person name="Bhonagiri V."/>
            <person name="Nash W.E."/>
            <person name="Mardis E.R."/>
            <person name="Wilson R.K."/>
        </authorList>
    </citation>
    <scope>NUCLEOTIDE SEQUENCE [LARGE SCALE GENOMIC DNA]</scope>
    <source>
        <strain evidence="3">DSM 15053</strain>
    </source>
</reference>
<evidence type="ECO:0000313" key="3">
    <source>
        <dbReference type="EMBL" id="EEG73511.1"/>
    </source>
</evidence>
<comment type="caution">
    <text evidence="3">The sequence shown here is derived from an EMBL/GenBank/DDBJ whole genome shotgun (WGS) entry which is preliminary data.</text>
</comment>
<gene>
    <name evidence="3" type="ORF">CLOHYLEM_06457</name>
</gene>
<comment type="subcellular location">
    <subcellularLocation>
        <location evidence="1">Cell envelope</location>
    </subcellularLocation>
</comment>
<accession>C0C300</accession>
<dbReference type="EMBL" id="ABYI02000024">
    <property type="protein sequence ID" value="EEG73511.1"/>
    <property type="molecule type" value="Genomic_DNA"/>
</dbReference>
<feature type="domain" description="Periplasmic binding protein" evidence="2">
    <location>
        <begin position="49"/>
        <end position="308"/>
    </location>
</feature>
<dbReference type="Proteomes" id="UP000004893">
    <property type="component" value="Unassembled WGS sequence"/>
</dbReference>
<protein>
    <recommendedName>
        <fullName evidence="2">Periplasmic binding protein domain-containing protein</fullName>
    </recommendedName>
</protein>
<dbReference type="eggNOG" id="COG1879">
    <property type="taxonomic scope" value="Bacteria"/>
</dbReference>
<dbReference type="OrthoDB" id="9795981at2"/>
<dbReference type="PROSITE" id="PS51257">
    <property type="entry name" value="PROKAR_LIPOPROTEIN"/>
    <property type="match status" value="1"/>
</dbReference>
<dbReference type="Pfam" id="PF13407">
    <property type="entry name" value="Peripla_BP_4"/>
    <property type="match status" value="1"/>
</dbReference>
<dbReference type="RefSeq" id="WP_006443816.1">
    <property type="nucleotide sequence ID" value="NZ_CP036524.1"/>
</dbReference>
<dbReference type="InterPro" id="IPR050555">
    <property type="entry name" value="Bact_Solute-Bind_Prot2"/>
</dbReference>
<dbReference type="GO" id="GO:0030246">
    <property type="term" value="F:carbohydrate binding"/>
    <property type="evidence" value="ECO:0007669"/>
    <property type="project" value="TreeGrafter"/>
</dbReference>
<dbReference type="InterPro" id="IPR025997">
    <property type="entry name" value="SBP_2_dom"/>
</dbReference>
<evidence type="ECO:0000313" key="4">
    <source>
        <dbReference type="Proteomes" id="UP000004893"/>
    </source>
</evidence>
<evidence type="ECO:0000256" key="1">
    <source>
        <dbReference type="ARBA" id="ARBA00004196"/>
    </source>
</evidence>
<proteinExistence type="predicted"/>
<reference evidence="3" key="2">
    <citation type="submission" date="2013-06" db="EMBL/GenBank/DDBJ databases">
        <title>Draft genome sequence of Clostridium hylemonae (DSM 15053).</title>
        <authorList>
            <person name="Sudarsanam P."/>
            <person name="Ley R."/>
            <person name="Guruge J."/>
            <person name="Turnbaugh P.J."/>
            <person name="Mahowald M."/>
            <person name="Liep D."/>
            <person name="Gordon J."/>
        </authorList>
    </citation>
    <scope>NUCLEOTIDE SEQUENCE</scope>
    <source>
        <strain evidence="3">DSM 15053</strain>
    </source>
</reference>
<organism evidence="3 4">
    <name type="scientific">[Clostridium] hylemonae DSM 15053</name>
    <dbReference type="NCBI Taxonomy" id="553973"/>
    <lineage>
        <taxon>Bacteria</taxon>
        <taxon>Bacillati</taxon>
        <taxon>Bacillota</taxon>
        <taxon>Clostridia</taxon>
        <taxon>Lachnospirales</taxon>
        <taxon>Lachnospiraceae</taxon>
    </lineage>
</organism>
<sequence length="347" mass="37600">MKKGKQLTAVILAFVLVFGLAGCTRGGAEKKEDKTSSSESKKNGEDLKVVMMPKVMGMPIFESYYNSAKEQADELGITLDYIGPSELDASKQVNLVQDLISGGDTDALLICPADGEALVPVLKEAMDAGIHVYTWDDDVVDESAREYFINMCSDKIYGEQMGKTVGEMLKGKGKIGVVNGNMTATSLTLKEEALQDVLKNEYPDIKVMPTVYHGGDQQKAYALCQDLLTANPDLDLIAVIATPGLLGAAQAVDASGRNEVIVYGAEQPNNIKEYMKKDGLEVVGCLWDVMTLGKEAVNIVYSCLADGKEYKEGDTVEGYPESSVEGTNITFNAVLEFDKDTVDDYNF</sequence>
<dbReference type="GO" id="GO:0030288">
    <property type="term" value="C:outer membrane-bounded periplasmic space"/>
    <property type="evidence" value="ECO:0007669"/>
    <property type="project" value="TreeGrafter"/>
</dbReference>
<dbReference type="AlphaFoldDB" id="C0C300"/>